<evidence type="ECO:0000256" key="1">
    <source>
        <dbReference type="SAM" id="Phobius"/>
    </source>
</evidence>
<keyword evidence="1" id="KW-0472">Membrane</keyword>
<sequence length="161" mass="17860">MVYNISFKDHVIRMVGGHHYWKHETGLGLPVGNVVVDGVVVVNGVVVGNGLRLADLGLGWLCSTISITMVDLAVDLVMVVDLIFSDLAVDLIFSRWWIWSRLWIWLWIWSWLGLDLRWLNSCGGVFVGLWWPVMGLCWVCGGGGGGGGWEGFGLWLLGLYG</sequence>
<organism evidence="2">
    <name type="scientific">Fagus sylvatica</name>
    <name type="common">Beechnut</name>
    <dbReference type="NCBI Taxonomy" id="28930"/>
    <lineage>
        <taxon>Eukaryota</taxon>
        <taxon>Viridiplantae</taxon>
        <taxon>Streptophyta</taxon>
        <taxon>Embryophyta</taxon>
        <taxon>Tracheophyta</taxon>
        <taxon>Spermatophyta</taxon>
        <taxon>Magnoliopsida</taxon>
        <taxon>eudicotyledons</taxon>
        <taxon>Gunneridae</taxon>
        <taxon>Pentapetalae</taxon>
        <taxon>rosids</taxon>
        <taxon>fabids</taxon>
        <taxon>Fagales</taxon>
        <taxon>Fagaceae</taxon>
        <taxon>Fagus</taxon>
    </lineage>
</organism>
<evidence type="ECO:0000313" key="2">
    <source>
        <dbReference type="EMBL" id="SPD30310.1"/>
    </source>
</evidence>
<gene>
    <name evidence="2" type="ORF">FSB_LOCUS58192</name>
</gene>
<dbReference type="AlphaFoldDB" id="A0A2N9J1E1"/>
<reference evidence="2" key="1">
    <citation type="submission" date="2018-02" db="EMBL/GenBank/DDBJ databases">
        <authorList>
            <person name="Cohen D.B."/>
            <person name="Kent A.D."/>
        </authorList>
    </citation>
    <scope>NUCLEOTIDE SEQUENCE</scope>
</reference>
<keyword evidence="1" id="KW-1133">Transmembrane helix</keyword>
<protein>
    <submittedName>
        <fullName evidence="2">Uncharacterized protein</fullName>
    </submittedName>
</protein>
<name>A0A2N9J1E1_FAGSY</name>
<feature type="transmembrane region" description="Helical" evidence="1">
    <location>
        <begin position="96"/>
        <end position="112"/>
    </location>
</feature>
<keyword evidence="1" id="KW-0812">Transmembrane</keyword>
<accession>A0A2N9J1E1</accession>
<feature type="transmembrane region" description="Helical" evidence="1">
    <location>
        <begin position="58"/>
        <end position="84"/>
    </location>
</feature>
<dbReference type="EMBL" id="OIVN01006311">
    <property type="protein sequence ID" value="SPD30310.1"/>
    <property type="molecule type" value="Genomic_DNA"/>
</dbReference>
<feature type="transmembrane region" description="Helical" evidence="1">
    <location>
        <begin position="118"/>
        <end position="139"/>
    </location>
</feature>
<proteinExistence type="predicted"/>